<accession>X1HDK7</accession>
<protein>
    <recommendedName>
        <fullName evidence="2">LamG-like jellyroll fold domain-containing protein</fullName>
    </recommendedName>
</protein>
<dbReference type="InterPro" id="IPR013320">
    <property type="entry name" value="ConA-like_dom_sf"/>
</dbReference>
<proteinExistence type="predicted"/>
<dbReference type="PANTHER" id="PTHR47635">
    <property type="entry name" value="CUB DOMAIN-CONTAINING PROTEIN"/>
    <property type="match status" value="1"/>
</dbReference>
<feature type="non-terminal residue" evidence="1">
    <location>
        <position position="164"/>
    </location>
</feature>
<dbReference type="Gene3D" id="2.60.120.200">
    <property type="match status" value="1"/>
</dbReference>
<dbReference type="Pfam" id="PF13385">
    <property type="entry name" value="Laminin_G_3"/>
    <property type="match status" value="1"/>
</dbReference>
<organism evidence="1">
    <name type="scientific">marine sediment metagenome</name>
    <dbReference type="NCBI Taxonomy" id="412755"/>
    <lineage>
        <taxon>unclassified sequences</taxon>
        <taxon>metagenomes</taxon>
        <taxon>ecological metagenomes</taxon>
    </lineage>
</organism>
<name>X1HDK7_9ZZZZ</name>
<dbReference type="SUPFAM" id="SSF49899">
    <property type="entry name" value="Concanavalin A-like lectins/glucanases"/>
    <property type="match status" value="1"/>
</dbReference>
<reference evidence="1" key="1">
    <citation type="journal article" date="2014" name="Front. Microbiol.">
        <title>High frequency of phylogenetically diverse reductive dehalogenase-homologous genes in deep subseafloor sedimentary metagenomes.</title>
        <authorList>
            <person name="Kawai M."/>
            <person name="Futagami T."/>
            <person name="Toyoda A."/>
            <person name="Takaki Y."/>
            <person name="Nishi S."/>
            <person name="Hori S."/>
            <person name="Arai W."/>
            <person name="Tsubouchi T."/>
            <person name="Morono Y."/>
            <person name="Uchiyama I."/>
            <person name="Ito T."/>
            <person name="Fujiyama A."/>
            <person name="Inagaki F."/>
            <person name="Takami H."/>
        </authorList>
    </citation>
    <scope>NUCLEOTIDE SEQUENCE</scope>
    <source>
        <strain evidence="1">Expedition CK06-06</strain>
    </source>
</reference>
<sequence>MAPEDGLVAYYPFNGNANDESGNGNNGNVYGTTLTEDRFGNPNSAYSFDGVDDYVNVMNLPITDGVTVGAWVKGASFDSQDYMDPVVSQHGFLSGFELRVGDGHAVMIVTTGGVHSIADAGQVLAVNEWYHLAGTYDGNELKIYVNGVLKKATFVIGTITKYSG</sequence>
<gene>
    <name evidence="1" type="ORF">S03H2_35936</name>
</gene>
<dbReference type="AlphaFoldDB" id="X1HDK7"/>
<dbReference type="EMBL" id="BARU01022014">
    <property type="protein sequence ID" value="GAH51929.1"/>
    <property type="molecule type" value="Genomic_DNA"/>
</dbReference>
<evidence type="ECO:0008006" key="2">
    <source>
        <dbReference type="Google" id="ProtNLM"/>
    </source>
</evidence>
<comment type="caution">
    <text evidence="1">The sequence shown here is derived from an EMBL/GenBank/DDBJ whole genome shotgun (WGS) entry which is preliminary data.</text>
</comment>
<evidence type="ECO:0000313" key="1">
    <source>
        <dbReference type="EMBL" id="GAH51929.1"/>
    </source>
</evidence>
<dbReference type="PANTHER" id="PTHR47635:SF2">
    <property type="entry name" value="LAMG-LIKE JELLYROLL FOLD DOMAIN-CONTAINING PROTEIN"/>
    <property type="match status" value="1"/>
</dbReference>